<evidence type="ECO:0000313" key="4">
    <source>
        <dbReference type="Proteomes" id="UP000297149"/>
    </source>
</evidence>
<dbReference type="GO" id="GO:0005737">
    <property type="term" value="C:cytoplasm"/>
    <property type="evidence" value="ECO:0007669"/>
    <property type="project" value="TreeGrafter"/>
</dbReference>
<dbReference type="AlphaFoldDB" id="A0A4P7W692"/>
<dbReference type="Gene3D" id="3.40.50.2000">
    <property type="entry name" value="Glycogen Phosphorylase B"/>
    <property type="match status" value="2"/>
</dbReference>
<keyword evidence="2 3" id="KW-0808">Transferase</keyword>
<organism evidence="3 4">
    <name type="scientific">Duncaniella dubosii</name>
    <dbReference type="NCBI Taxonomy" id="2518971"/>
    <lineage>
        <taxon>Bacteria</taxon>
        <taxon>Pseudomonadati</taxon>
        <taxon>Bacteroidota</taxon>
        <taxon>Bacteroidia</taxon>
        <taxon>Bacteroidales</taxon>
        <taxon>Muribaculaceae</taxon>
        <taxon>Duncaniella</taxon>
    </lineage>
</organism>
<dbReference type="PANTHER" id="PTHR10176">
    <property type="entry name" value="GLYCOGEN SYNTHASE"/>
    <property type="match status" value="1"/>
</dbReference>
<sequence>MDTTPATPQVDLIFEVSWEVCNKIGGIYTVLSTKAKTLQKLYKDKTIFIGPDVWTSENPSPWFTECKVDGLSAWAKNAKLPDSVSVRVGRWEIPGRPIAVLVKFDGMYAVKDEFYGEMWQRFGVNSLHAYGDYDEGCAFAHASGIVIESIIASGYGSKLTPTGRISKKYQPRMVAHFDEWTTGMGLLYVKWKLPQVATVFTTHATSIGRSICGNNKPLYDYMKGYNGDQMAAELNMEAKHSLEKCVAHAADIFTTVSDITATECEQLLERRPDVVTPNGFEKNFVPSAAKYPEARKTARDRMLTVASALTGKRMDDNTFIVITSGRCEYRNKGLDLFLDMCEELKHRRLCRNVLAFVMVPAWPKEARSDLAGRMAGMNDTPFVNDEAPLADPVLTHWLNNPDSDAVNSRIHSLGFTTLDPRVTVIYVPCYLNATDGIFNLSYYDLLPGADATVFPSYYEPWGYTPLESVAFGVPTVTTSLSGFGQWVLKVSENYFDECGVNVIGRGDSNYRSVVENISHSIEYLTCADEKETKKIHKAAMRTAAEAAWPEFMVYYDQAYALALDKAAERVKMIKNR</sequence>
<evidence type="ECO:0000256" key="1">
    <source>
        <dbReference type="ARBA" id="ARBA00022676"/>
    </source>
</evidence>
<evidence type="ECO:0000256" key="2">
    <source>
        <dbReference type="ARBA" id="ARBA00022679"/>
    </source>
</evidence>
<reference evidence="4" key="1">
    <citation type="submission" date="2019-02" db="EMBL/GenBank/DDBJ databases">
        <title>Isolation and identification of novel species under the genus Muribaculum.</title>
        <authorList>
            <person name="Miyake S."/>
            <person name="Ding Y."/>
            <person name="Low A."/>
            <person name="Soh M."/>
            <person name="Seedorf H."/>
        </authorList>
    </citation>
    <scope>NUCLEOTIDE SEQUENCE [LARGE SCALE GENOMIC DNA]</scope>
    <source>
        <strain evidence="4">H5</strain>
    </source>
</reference>
<dbReference type="RefSeq" id="WP_136417013.1">
    <property type="nucleotide sequence ID" value="NZ_CAXHQF010000008.1"/>
</dbReference>
<accession>A0A4P7W692</accession>
<dbReference type="PANTHER" id="PTHR10176:SF3">
    <property type="entry name" value="GLYCOGEN [STARCH] SYNTHASE"/>
    <property type="match status" value="1"/>
</dbReference>
<keyword evidence="4" id="KW-1185">Reference proteome</keyword>
<keyword evidence="1" id="KW-0328">Glycosyltransferase</keyword>
<dbReference type="InterPro" id="IPR008631">
    <property type="entry name" value="Glycogen_synth"/>
</dbReference>
<protein>
    <submittedName>
        <fullName evidence="3">Glycosyltransferase</fullName>
    </submittedName>
</protein>
<dbReference type="GO" id="GO:0005978">
    <property type="term" value="P:glycogen biosynthetic process"/>
    <property type="evidence" value="ECO:0007669"/>
    <property type="project" value="InterPro"/>
</dbReference>
<gene>
    <name evidence="3" type="ORF">E7747_02890</name>
</gene>
<evidence type="ECO:0000313" key="3">
    <source>
        <dbReference type="EMBL" id="QCD43631.1"/>
    </source>
</evidence>
<dbReference type="Proteomes" id="UP000297149">
    <property type="component" value="Chromosome"/>
</dbReference>
<dbReference type="Pfam" id="PF05693">
    <property type="entry name" value="Glycogen_syn"/>
    <property type="match status" value="2"/>
</dbReference>
<dbReference type="SUPFAM" id="SSF53756">
    <property type="entry name" value="UDP-Glycosyltransferase/glycogen phosphorylase"/>
    <property type="match status" value="1"/>
</dbReference>
<dbReference type="GO" id="GO:0004373">
    <property type="term" value="F:alpha-1,4-glucan glucosyltransferase (UDP-glucose donor) activity"/>
    <property type="evidence" value="ECO:0007669"/>
    <property type="project" value="InterPro"/>
</dbReference>
<dbReference type="EMBL" id="CP039396">
    <property type="protein sequence ID" value="QCD43631.1"/>
    <property type="molecule type" value="Genomic_DNA"/>
</dbReference>
<proteinExistence type="predicted"/>
<dbReference type="KEGG" id="ddb:E7747_02890"/>
<name>A0A4P7W692_9BACT</name>